<evidence type="ECO:0000259" key="3">
    <source>
        <dbReference type="PROSITE" id="PS51471"/>
    </source>
</evidence>
<dbReference type="SUPFAM" id="SSF52499">
    <property type="entry name" value="Isochorismatase-like hydrolases"/>
    <property type="match status" value="1"/>
</dbReference>
<dbReference type="Gene3D" id="3.40.50.850">
    <property type="entry name" value="Isochorismatase-like"/>
    <property type="match status" value="1"/>
</dbReference>
<dbReference type="Gene3D" id="2.60.120.590">
    <property type="entry name" value="Alpha-ketoglutarate-dependent dioxygenase AlkB-like"/>
    <property type="match status" value="1"/>
</dbReference>
<dbReference type="CDD" id="cd00431">
    <property type="entry name" value="cysteine_hydrolases"/>
    <property type="match status" value="1"/>
</dbReference>
<feature type="compositionally biased region" description="Polar residues" evidence="2">
    <location>
        <begin position="349"/>
        <end position="372"/>
    </location>
</feature>
<dbReference type="SUPFAM" id="SSF51197">
    <property type="entry name" value="Clavaminate synthase-like"/>
    <property type="match status" value="1"/>
</dbReference>
<evidence type="ECO:0000256" key="1">
    <source>
        <dbReference type="ARBA" id="ARBA00006336"/>
    </source>
</evidence>
<dbReference type="InterPro" id="IPR000868">
    <property type="entry name" value="Isochorismatase-like_dom"/>
</dbReference>
<feature type="compositionally biased region" description="Acidic residues" evidence="2">
    <location>
        <begin position="261"/>
        <end position="279"/>
    </location>
</feature>
<organism evidence="4 5">
    <name type="scientific">Hortaea werneckii</name>
    <name type="common">Black yeast</name>
    <name type="synonym">Cladosporium werneckii</name>
    <dbReference type="NCBI Taxonomy" id="91943"/>
    <lineage>
        <taxon>Eukaryota</taxon>
        <taxon>Fungi</taxon>
        <taxon>Dikarya</taxon>
        <taxon>Ascomycota</taxon>
        <taxon>Pezizomycotina</taxon>
        <taxon>Dothideomycetes</taxon>
        <taxon>Dothideomycetidae</taxon>
        <taxon>Mycosphaerellales</taxon>
        <taxon>Teratosphaeriaceae</taxon>
        <taxon>Hortaea</taxon>
    </lineage>
</organism>
<dbReference type="PROSITE" id="PS51471">
    <property type="entry name" value="FE2OG_OXY"/>
    <property type="match status" value="1"/>
</dbReference>
<feature type="domain" description="Fe2OG dioxygenase" evidence="3">
    <location>
        <begin position="583"/>
        <end position="710"/>
    </location>
</feature>
<feature type="compositionally biased region" description="Polar residues" evidence="2">
    <location>
        <begin position="380"/>
        <end position="393"/>
    </location>
</feature>
<evidence type="ECO:0000313" key="4">
    <source>
        <dbReference type="EMBL" id="RMY18180.1"/>
    </source>
</evidence>
<dbReference type="InterPro" id="IPR032854">
    <property type="entry name" value="ALKBH3"/>
</dbReference>
<dbReference type="InterPro" id="IPR005123">
    <property type="entry name" value="Oxoglu/Fe-dep_dioxygenase_dom"/>
</dbReference>
<feature type="region of interest" description="Disordered" evidence="2">
    <location>
        <begin position="629"/>
        <end position="658"/>
    </location>
</feature>
<dbReference type="InterPro" id="IPR036380">
    <property type="entry name" value="Isochorismatase-like_sf"/>
</dbReference>
<evidence type="ECO:0000313" key="5">
    <source>
        <dbReference type="Proteomes" id="UP000271337"/>
    </source>
</evidence>
<dbReference type="InterPro" id="IPR027450">
    <property type="entry name" value="AlkB-like"/>
</dbReference>
<feature type="compositionally biased region" description="Low complexity" evidence="2">
    <location>
        <begin position="643"/>
        <end position="652"/>
    </location>
</feature>
<dbReference type="Pfam" id="PF00857">
    <property type="entry name" value="Isochorismatase"/>
    <property type="match status" value="1"/>
</dbReference>
<accession>A0A3M6ZSZ0</accession>
<comment type="caution">
    <text evidence="4">The sequence shown here is derived from an EMBL/GenBank/DDBJ whole genome shotgun (WGS) entry which is preliminary data.</text>
</comment>
<dbReference type="InterPro" id="IPR037151">
    <property type="entry name" value="AlkB-like_sf"/>
</dbReference>
<gene>
    <name evidence="4" type="ORF">D0867_05507</name>
</gene>
<proteinExistence type="inferred from homology"/>
<evidence type="ECO:0000256" key="2">
    <source>
        <dbReference type="SAM" id="MobiDB-lite"/>
    </source>
</evidence>
<dbReference type="GO" id="GO:0051213">
    <property type="term" value="F:dioxygenase activity"/>
    <property type="evidence" value="ECO:0007669"/>
    <property type="project" value="InterPro"/>
</dbReference>
<feature type="compositionally biased region" description="Acidic residues" evidence="2">
    <location>
        <begin position="293"/>
        <end position="305"/>
    </location>
</feature>
<dbReference type="AlphaFoldDB" id="A0A3M6ZSZ0"/>
<protein>
    <recommendedName>
        <fullName evidence="3">Fe2OG dioxygenase domain-containing protein</fullName>
    </recommendedName>
</protein>
<dbReference type="Proteomes" id="UP000271337">
    <property type="component" value="Unassembled WGS sequence"/>
</dbReference>
<name>A0A3M6ZSZ0_HORWE</name>
<dbReference type="EMBL" id="QWIL01000497">
    <property type="protein sequence ID" value="RMY18180.1"/>
    <property type="molecule type" value="Genomic_DNA"/>
</dbReference>
<sequence>MSSLLALLAQQTPNLQTRKGLILLGLQNDFLSPDGKLPVSPRSGYLERLKELVPAFREFGDVIWVRSEFEANRSANAEDDNSDAVIAGYLAQEPLEAGTGTKRKSSQDSSVPAKKAKAVGSVEDDPELFLTGTASREPCCVKGSWGAEYPDDIKALMDDKDVKVTKTYYSGFGSTSLLLTLRSKLITELFVCGCNTNLSVFATAMDAARYGIQITLIEDCLGYRRRERHDEAIRQLVDIMEADVVSSNKVVDILKNPPTQDDYDDDDEDDESDEEDDFSNEAHRPTAPKNDDMAADSEDEEEEFVPDVRTTLAKAYETMALRDQNSPREAALAPQRPPAAEDRGVARSQPATAVRSSGATDQQPKRQSSTSSRRPKRNQPKASRTTGDSSLGATLTRGLEAERIALRESAARKNRGAEQPWLRVMNGSSATHSKAAQDLTPRSSHPGLVALSSVGKLDQKTVDEYERAMHEARSQNATWRQSSKPLFGEEKELESAGSHILLDLLPEEHAGNIFDTLHSEVQWQRMHHQTGEVPRLVCCQGDIAKDGSRPVYRHPSDHTLRLHPWTSAVDSVRRAAERAVGHPLNHALIQLYRGGVDYISEHSDKTLDIEKGSKIVNVSFGAQRTMRLRTKRGHKASQPVPPSKSSKTSQPSRTTYRVPMPHNSMITMSLETNAEFLHGINPDKRPPVEFTDAEKAYNGYRISLTFRHISTFLSKDEMFIWGQGATGKFKDDAQSVVNGDLEESEKLVRAFGAENQASSIDWHAVYGEGSDVLHLER</sequence>
<dbReference type="Pfam" id="PF13532">
    <property type="entry name" value="2OG-FeII_Oxy_2"/>
    <property type="match status" value="1"/>
</dbReference>
<feature type="region of interest" description="Disordered" evidence="2">
    <location>
        <begin position="320"/>
        <end position="396"/>
    </location>
</feature>
<feature type="region of interest" description="Disordered" evidence="2">
    <location>
        <begin position="251"/>
        <end position="307"/>
    </location>
</feature>
<feature type="compositionally biased region" description="Basic and acidic residues" evidence="2">
    <location>
        <begin position="280"/>
        <end position="292"/>
    </location>
</feature>
<comment type="similarity">
    <text evidence="1">Belongs to the isochorismatase family.</text>
</comment>
<dbReference type="PANTHER" id="PTHR31212">
    <property type="entry name" value="ALPHA-KETOGLUTARATE-DEPENDENT DIOXYGENASE ALKB HOMOLOG 3"/>
    <property type="match status" value="1"/>
</dbReference>
<dbReference type="GO" id="GO:0006307">
    <property type="term" value="P:DNA alkylation repair"/>
    <property type="evidence" value="ECO:0007669"/>
    <property type="project" value="InterPro"/>
</dbReference>
<reference evidence="4 5" key="1">
    <citation type="journal article" date="2018" name="BMC Genomics">
        <title>Genomic evidence for intraspecific hybridization in a clonal and extremely halotolerant yeast.</title>
        <authorList>
            <person name="Gostincar C."/>
            <person name="Stajich J.E."/>
            <person name="Zupancic J."/>
            <person name="Zalar P."/>
            <person name="Gunde-Cimerman N."/>
        </authorList>
    </citation>
    <scope>NUCLEOTIDE SEQUENCE [LARGE SCALE GENOMIC DNA]</scope>
    <source>
        <strain evidence="4 5">EXF-6669</strain>
    </source>
</reference>
<feature type="region of interest" description="Disordered" evidence="2">
    <location>
        <begin position="97"/>
        <end position="118"/>
    </location>
</feature>
<dbReference type="PANTHER" id="PTHR31212:SF5">
    <property type="entry name" value="ISOCHORISMATASE FAMILY PROTEIN FAMILY (AFU_ORTHOLOGUE AFUA_3G14500)"/>
    <property type="match status" value="1"/>
</dbReference>
<dbReference type="OrthoDB" id="445341at2759"/>